<protein>
    <submittedName>
        <fullName evidence="1">Uncharacterized protein</fullName>
    </submittedName>
</protein>
<proteinExistence type="predicted"/>
<gene>
    <name evidence="1" type="ORF">FJK96_16120</name>
</gene>
<dbReference type="AlphaFoldDB" id="A0AB73U4U4"/>
<dbReference type="Proteomes" id="UP000317728">
    <property type="component" value="Chromosome"/>
</dbReference>
<evidence type="ECO:0000313" key="1">
    <source>
        <dbReference type="EMBL" id="QDF71529.1"/>
    </source>
</evidence>
<reference evidence="1 2" key="1">
    <citation type="submission" date="2019-06" db="EMBL/GenBank/DDBJ databases">
        <title>Whole geneome sequnce of Mycobacteroides chelonae M77 isolated from bovine milk from Meghalaya, India.</title>
        <authorList>
            <person name="Vise E."/>
            <person name="Das S."/>
            <person name="Garg A."/>
            <person name="Ghatak S."/>
            <person name="Shakuntala I."/>
            <person name="Milton A.A.P."/>
            <person name="Karam A."/>
            <person name="Sanjukta R."/>
            <person name="Puro K."/>
            <person name="Sen A."/>
        </authorList>
    </citation>
    <scope>NUCLEOTIDE SEQUENCE [LARGE SCALE GENOMIC DNA]</scope>
    <source>
        <strain evidence="1 2">M77</strain>
    </source>
</reference>
<evidence type="ECO:0000313" key="2">
    <source>
        <dbReference type="Proteomes" id="UP000317728"/>
    </source>
</evidence>
<dbReference type="EMBL" id="CP041150">
    <property type="protein sequence ID" value="QDF71529.1"/>
    <property type="molecule type" value="Genomic_DNA"/>
</dbReference>
<dbReference type="RefSeq" id="WP_075908684.1">
    <property type="nucleotide sequence ID" value="NZ_CP041150.1"/>
</dbReference>
<sequence length="162" mass="18359">MVDWSAVAAFGALGLGAYNFVHGLREPVRARQRDMRREFLRLLHEIALEWLKIGSDIARTRKLPPDHAPRTSAALNEIYNYSRLLTYPTNEDILRLSKDLSGTLNKLRAYDSALGPNAVLSDKHLEEVTHVFLGLNGRIQFAIDAVSEAERGAFRKRPMYPE</sequence>
<name>A0AB73U4U4_MYCCH</name>
<organism evidence="1 2">
    <name type="scientific">Mycobacteroides chelonae</name>
    <name type="common">Mycobacterium chelonae</name>
    <dbReference type="NCBI Taxonomy" id="1774"/>
    <lineage>
        <taxon>Bacteria</taxon>
        <taxon>Bacillati</taxon>
        <taxon>Actinomycetota</taxon>
        <taxon>Actinomycetes</taxon>
        <taxon>Mycobacteriales</taxon>
        <taxon>Mycobacteriaceae</taxon>
        <taxon>Mycobacteroides</taxon>
    </lineage>
</organism>
<accession>A0AB73U4U4</accession>